<accession>A0A068YFV2</accession>
<reference evidence="1" key="2">
    <citation type="submission" date="2015-11" db="EMBL/GenBank/DDBJ databases">
        <authorList>
            <person name="Zhang Y."/>
            <person name="Guo Z."/>
        </authorList>
    </citation>
    <scope>NUCLEOTIDE SEQUENCE</scope>
</reference>
<protein>
    <submittedName>
        <fullName evidence="1">Expressed protein</fullName>
    </submittedName>
</protein>
<name>A0A068YFV2_ECHMU</name>
<gene>
    <name evidence="1" type="ORF">EmuJ_001145600</name>
</gene>
<sequence length="36" mass="4095">MADPLSIEMRTRCLSLICVDILVRMGWELAYHACLA</sequence>
<dbReference type="EMBL" id="LN902848">
    <property type="protein sequence ID" value="CDS43664.1"/>
    <property type="molecule type" value="Genomic_DNA"/>
</dbReference>
<evidence type="ECO:0000313" key="2">
    <source>
        <dbReference type="Proteomes" id="UP000017246"/>
    </source>
</evidence>
<dbReference type="AlphaFoldDB" id="A0A068YFV2"/>
<reference evidence="1" key="1">
    <citation type="journal article" date="2013" name="Nature">
        <title>The genomes of four tapeworm species reveal adaptations to parasitism.</title>
        <authorList>
            <person name="Tsai I.J."/>
            <person name="Zarowiecki M."/>
            <person name="Holroyd N."/>
            <person name="Garciarrubio A."/>
            <person name="Sanchez-Flores A."/>
            <person name="Brooks K.L."/>
            <person name="Tracey A."/>
            <person name="Bobes R.J."/>
            <person name="Fragoso G."/>
            <person name="Sciutto E."/>
            <person name="Aslett M."/>
            <person name="Beasley H."/>
            <person name="Bennett H.M."/>
            <person name="Cai J."/>
            <person name="Camicia F."/>
            <person name="Clark R."/>
            <person name="Cucher M."/>
            <person name="De Silva N."/>
            <person name="Day T.A."/>
            <person name="Deplazes P."/>
            <person name="Estrada K."/>
            <person name="Fernandez C."/>
            <person name="Holland P.W."/>
            <person name="Hou J."/>
            <person name="Hu S."/>
            <person name="Huckvale T."/>
            <person name="Hung S.S."/>
            <person name="Kamenetzky L."/>
            <person name="Keane J.A."/>
            <person name="Kiss F."/>
            <person name="Koziol U."/>
            <person name="Lambert O."/>
            <person name="Liu K."/>
            <person name="Luo X."/>
            <person name="Luo Y."/>
            <person name="Macchiaroli N."/>
            <person name="Nichol S."/>
            <person name="Paps J."/>
            <person name="Parkinson J."/>
            <person name="Pouchkina-Stantcheva N."/>
            <person name="Riddiford N."/>
            <person name="Rosenzvit M."/>
            <person name="Salinas G."/>
            <person name="Wasmuth J.D."/>
            <person name="Zamanian M."/>
            <person name="Zheng Y."/>
            <person name="Cai X."/>
            <person name="Soberon X."/>
            <person name="Olson P.D."/>
            <person name="Laclette J.P."/>
            <person name="Brehm K."/>
            <person name="Berriman M."/>
            <person name="Garciarrubio A."/>
            <person name="Bobes R.J."/>
            <person name="Fragoso G."/>
            <person name="Sanchez-Flores A."/>
            <person name="Estrada K."/>
            <person name="Cevallos M.A."/>
            <person name="Morett E."/>
            <person name="Gonzalez V."/>
            <person name="Portillo T."/>
            <person name="Ochoa-Leyva A."/>
            <person name="Jose M.V."/>
            <person name="Sciutto E."/>
            <person name="Landa A."/>
            <person name="Jimenez L."/>
            <person name="Valdes V."/>
            <person name="Carrero J.C."/>
            <person name="Larralde C."/>
            <person name="Morales-Montor J."/>
            <person name="Limon-Lason J."/>
            <person name="Soberon X."/>
            <person name="Laclette J.P."/>
        </authorList>
    </citation>
    <scope>NUCLEOTIDE SEQUENCE [LARGE SCALE GENOMIC DNA]</scope>
</reference>
<proteinExistence type="predicted"/>
<organism evidence="1 2">
    <name type="scientific">Echinococcus multilocularis</name>
    <name type="common">Fox tapeworm</name>
    <dbReference type="NCBI Taxonomy" id="6211"/>
    <lineage>
        <taxon>Eukaryota</taxon>
        <taxon>Metazoa</taxon>
        <taxon>Spiralia</taxon>
        <taxon>Lophotrochozoa</taxon>
        <taxon>Platyhelminthes</taxon>
        <taxon>Cestoda</taxon>
        <taxon>Eucestoda</taxon>
        <taxon>Cyclophyllidea</taxon>
        <taxon>Taeniidae</taxon>
        <taxon>Echinococcus</taxon>
    </lineage>
</organism>
<evidence type="ECO:0000313" key="1">
    <source>
        <dbReference type="EMBL" id="CDS43664.1"/>
    </source>
</evidence>
<dbReference type="Proteomes" id="UP000017246">
    <property type="component" value="Unassembled WGS sequence"/>
</dbReference>
<keyword evidence="2" id="KW-1185">Reference proteome</keyword>